<accession>A0A8S9XIS8</accession>
<dbReference type="EMBL" id="WIXP02000006">
    <property type="protein sequence ID" value="KAF6208902.1"/>
    <property type="molecule type" value="Genomic_DNA"/>
</dbReference>
<gene>
    <name evidence="2" type="ORF">GE061_014644</name>
</gene>
<organism evidence="2 3">
    <name type="scientific">Apolygus lucorum</name>
    <name type="common">Small green plant bug</name>
    <name type="synonym">Lygocoris lucorum</name>
    <dbReference type="NCBI Taxonomy" id="248454"/>
    <lineage>
        <taxon>Eukaryota</taxon>
        <taxon>Metazoa</taxon>
        <taxon>Ecdysozoa</taxon>
        <taxon>Arthropoda</taxon>
        <taxon>Hexapoda</taxon>
        <taxon>Insecta</taxon>
        <taxon>Pterygota</taxon>
        <taxon>Neoptera</taxon>
        <taxon>Paraneoptera</taxon>
        <taxon>Hemiptera</taxon>
        <taxon>Heteroptera</taxon>
        <taxon>Panheteroptera</taxon>
        <taxon>Cimicomorpha</taxon>
        <taxon>Miridae</taxon>
        <taxon>Mirini</taxon>
        <taxon>Apolygus</taxon>
    </lineage>
</organism>
<protein>
    <submittedName>
        <fullName evidence="2">Uncharacterized protein</fullName>
    </submittedName>
</protein>
<dbReference type="Proteomes" id="UP000466442">
    <property type="component" value="Unassembled WGS sequence"/>
</dbReference>
<name>A0A8S9XIS8_APOLU</name>
<keyword evidence="3" id="KW-1185">Reference proteome</keyword>
<dbReference type="AlphaFoldDB" id="A0A8S9XIS8"/>
<reference evidence="2" key="1">
    <citation type="journal article" date="2021" name="Mol. Ecol. Resour.">
        <title>Apolygus lucorum genome provides insights into omnivorousness and mesophyll feeding.</title>
        <authorList>
            <person name="Liu Y."/>
            <person name="Liu H."/>
            <person name="Wang H."/>
            <person name="Huang T."/>
            <person name="Liu B."/>
            <person name="Yang B."/>
            <person name="Yin L."/>
            <person name="Li B."/>
            <person name="Zhang Y."/>
            <person name="Zhang S."/>
            <person name="Jiang F."/>
            <person name="Zhang X."/>
            <person name="Ren Y."/>
            <person name="Wang B."/>
            <person name="Wang S."/>
            <person name="Lu Y."/>
            <person name="Wu K."/>
            <person name="Fan W."/>
            <person name="Wang G."/>
        </authorList>
    </citation>
    <scope>NUCLEOTIDE SEQUENCE</scope>
    <source>
        <strain evidence="2">12Hb</strain>
    </source>
</reference>
<feature type="region of interest" description="Disordered" evidence="1">
    <location>
        <begin position="1"/>
        <end position="57"/>
    </location>
</feature>
<evidence type="ECO:0000313" key="3">
    <source>
        <dbReference type="Proteomes" id="UP000466442"/>
    </source>
</evidence>
<evidence type="ECO:0000256" key="1">
    <source>
        <dbReference type="SAM" id="MobiDB-lite"/>
    </source>
</evidence>
<sequence>MQRPLSPVFGRALPSEMVATGAPRGQQKSRTRNPAAIGDPIDELPVDDGIDSPPPEGPLKVAEKIGKHLEVLEKSVVMSLKRVKNLQHHLYPTMSDNPESRRAVMQKLSDFNKKINSLCEQLRSLNFEEDSKVESQVRSDSSPIRTGRRLCASPVRKLQTWRI</sequence>
<comment type="caution">
    <text evidence="2">The sequence shown here is derived from an EMBL/GenBank/DDBJ whole genome shotgun (WGS) entry which is preliminary data.</text>
</comment>
<feature type="compositionally biased region" description="Acidic residues" evidence="1">
    <location>
        <begin position="40"/>
        <end position="50"/>
    </location>
</feature>
<proteinExistence type="predicted"/>
<evidence type="ECO:0000313" key="2">
    <source>
        <dbReference type="EMBL" id="KAF6208902.1"/>
    </source>
</evidence>